<dbReference type="PATRIC" id="fig|1029822.3.peg.1807"/>
<evidence type="ECO:0000256" key="2">
    <source>
        <dbReference type="PROSITE-ProRule" id="PRU01248"/>
    </source>
</evidence>
<evidence type="ECO:0000313" key="5">
    <source>
        <dbReference type="Proteomes" id="UP000006227"/>
    </source>
</evidence>
<proteinExistence type="predicted"/>
<dbReference type="InterPro" id="IPR044068">
    <property type="entry name" value="CB"/>
</dbReference>
<sequence>MEYPYREKFLSWAKDVKHYRESTVMLYDYTVNSFYNYFYSQSEHGNDIRLVRPQDITNYLVNIQEQHHIVANTANKYYFHLKKYFTFLYSNHLIDEYPLIDLKTYKVNKYTNITLGWQQYLPEIFKIAELSDDAKLELFLISQNIEPKGLLNITFGQLRNFNTENTGILLDNIEVKPDNYFVFSLKNDPEKPLNSLNSLLMRVRPDEEILNMTLAPSKLRQSYIYNYLLTNKDKSEIELLNHLHLSIKSLVYYRQNLLNIDFSEYVHEANTTLQ</sequence>
<dbReference type="Gene3D" id="1.10.150.130">
    <property type="match status" value="1"/>
</dbReference>
<evidence type="ECO:0000259" key="3">
    <source>
        <dbReference type="PROSITE" id="PS51900"/>
    </source>
</evidence>
<evidence type="ECO:0000256" key="1">
    <source>
        <dbReference type="ARBA" id="ARBA00023125"/>
    </source>
</evidence>
<keyword evidence="1 2" id="KW-0238">DNA-binding</keyword>
<dbReference type="GO" id="GO:0003677">
    <property type="term" value="F:DNA binding"/>
    <property type="evidence" value="ECO:0007669"/>
    <property type="project" value="UniProtKB-UniRule"/>
</dbReference>
<dbReference type="InterPro" id="IPR010998">
    <property type="entry name" value="Integrase_recombinase_N"/>
</dbReference>
<organism evidence="4 5">
    <name type="scientific">Ligilactobacillus salivarius NIAS840</name>
    <dbReference type="NCBI Taxonomy" id="1029822"/>
    <lineage>
        <taxon>Bacteria</taxon>
        <taxon>Bacillati</taxon>
        <taxon>Bacillota</taxon>
        <taxon>Bacilli</taxon>
        <taxon>Lactobacillales</taxon>
        <taxon>Lactobacillaceae</taxon>
        <taxon>Ligilactobacillus</taxon>
    </lineage>
</organism>
<accession>F5VG93</accession>
<dbReference type="SUPFAM" id="SSF56349">
    <property type="entry name" value="DNA breaking-rejoining enzymes"/>
    <property type="match status" value="1"/>
</dbReference>
<gene>
    <name evidence="4" type="ORF">NIAS840_01813</name>
</gene>
<protein>
    <recommendedName>
        <fullName evidence="3">Core-binding (CB) domain-containing protein</fullName>
    </recommendedName>
</protein>
<dbReference type="Proteomes" id="UP000006227">
    <property type="component" value="Unassembled WGS sequence"/>
</dbReference>
<dbReference type="InterPro" id="IPR011010">
    <property type="entry name" value="DNA_brk_join_enz"/>
</dbReference>
<name>F5VG93_9LACO</name>
<dbReference type="PROSITE" id="PS51900">
    <property type="entry name" value="CB"/>
    <property type="match status" value="1"/>
</dbReference>
<comment type="caution">
    <text evidence="4">The sequence shown here is derived from an EMBL/GenBank/DDBJ whole genome shotgun (WGS) entry which is preliminary data.</text>
</comment>
<feature type="domain" description="Core-binding (CB)" evidence="3">
    <location>
        <begin position="1"/>
        <end position="89"/>
    </location>
</feature>
<dbReference type="EMBL" id="AFMN01000003">
    <property type="protein sequence ID" value="EGL98064.1"/>
    <property type="molecule type" value="Genomic_DNA"/>
</dbReference>
<dbReference type="RefSeq" id="WP_003706828.1">
    <property type="nucleotide sequence ID" value="NZ_AFMN01000003.1"/>
</dbReference>
<dbReference type="AlphaFoldDB" id="F5VG93"/>
<evidence type="ECO:0000313" key="4">
    <source>
        <dbReference type="EMBL" id="EGL98064.1"/>
    </source>
</evidence>
<reference evidence="4 5" key="1">
    <citation type="journal article" date="2011" name="J. Bacteriol.">
        <title>Genome Sequence of Lactobacillus salivarius NIAS840, Isolated from Chicken Intestine.</title>
        <authorList>
            <person name="Ham J.S."/>
            <person name="Kim H.W."/>
            <person name="Seol K.H."/>
            <person name="Jang A."/>
            <person name="Jeong S.G."/>
            <person name="Oh M.H."/>
            <person name="Kim D.H."/>
            <person name="Kang D.K."/>
            <person name="Kim G.B."/>
            <person name="Cha C.J."/>
        </authorList>
    </citation>
    <scope>NUCLEOTIDE SEQUENCE [LARGE SCALE GENOMIC DNA]</scope>
    <source>
        <strain evidence="4 5">NIAS840</strain>
    </source>
</reference>